<dbReference type="Gene3D" id="3.40.50.300">
    <property type="entry name" value="P-loop containing nucleotide triphosphate hydrolases"/>
    <property type="match status" value="1"/>
</dbReference>
<dbReference type="RefSeq" id="WP_226913936.1">
    <property type="nucleotide sequence ID" value="NZ_BAABXU010000001.1"/>
</dbReference>
<comment type="caution">
    <text evidence="6">The sequence shown here is derived from an EMBL/GenBank/DDBJ whole genome shotgun (WGS) entry which is preliminary data.</text>
</comment>
<keyword evidence="4" id="KW-1133">Transmembrane helix</keyword>
<dbReference type="InterPro" id="IPR000432">
    <property type="entry name" value="DNA_mismatch_repair_MutS_C"/>
</dbReference>
<proteinExistence type="predicted"/>
<dbReference type="EMBL" id="JAJBMB010000001">
    <property type="protein sequence ID" value="MCB5444900.1"/>
    <property type="molecule type" value="Genomic_DNA"/>
</dbReference>
<keyword evidence="1" id="KW-0547">Nucleotide-binding</keyword>
<keyword evidence="4" id="KW-0472">Membrane</keyword>
<reference evidence="6 7" key="1">
    <citation type="submission" date="2021-10" db="EMBL/GenBank/DDBJ databases">
        <title>Collection of gut derived symbiotic bacterial strains cultured from healthy donors.</title>
        <authorList>
            <person name="Lin H."/>
            <person name="Littmann E."/>
            <person name="Claire K."/>
            <person name="Pamer E."/>
        </authorList>
    </citation>
    <scope>NUCLEOTIDE SEQUENCE [LARGE SCALE GENOMIC DNA]</scope>
    <source>
        <strain evidence="6 7">MSK.17.68</strain>
    </source>
</reference>
<dbReference type="PANTHER" id="PTHR11361:SF99">
    <property type="entry name" value="DNA MISMATCH REPAIR PROTEIN"/>
    <property type="match status" value="1"/>
</dbReference>
<feature type="transmembrane region" description="Helical" evidence="4">
    <location>
        <begin position="217"/>
        <end position="237"/>
    </location>
</feature>
<dbReference type="Proteomes" id="UP001299409">
    <property type="component" value="Unassembled WGS sequence"/>
</dbReference>
<evidence type="ECO:0000256" key="2">
    <source>
        <dbReference type="ARBA" id="ARBA00022840"/>
    </source>
</evidence>
<accession>A0ABS8CUH4</accession>
<evidence type="ECO:0000259" key="5">
    <source>
        <dbReference type="SMART" id="SM00534"/>
    </source>
</evidence>
<dbReference type="PIRSF" id="PIRSF037677">
    <property type="entry name" value="DNA_mis_repair_Msh6"/>
    <property type="match status" value="1"/>
</dbReference>
<keyword evidence="4" id="KW-0812">Transmembrane</keyword>
<dbReference type="SUPFAM" id="SSF52540">
    <property type="entry name" value="P-loop containing nucleoside triphosphate hydrolases"/>
    <property type="match status" value="1"/>
</dbReference>
<feature type="domain" description="DNA mismatch repair proteins mutS family" evidence="5">
    <location>
        <begin position="427"/>
        <end position="607"/>
    </location>
</feature>
<name>A0ABS8CUH4_9FIRM</name>
<protein>
    <submittedName>
        <fullName evidence="6">Mannonate oxidoreductase</fullName>
    </submittedName>
</protein>
<evidence type="ECO:0000256" key="1">
    <source>
        <dbReference type="ARBA" id="ARBA00022741"/>
    </source>
</evidence>
<keyword evidence="7" id="KW-1185">Reference proteome</keyword>
<evidence type="ECO:0000313" key="7">
    <source>
        <dbReference type="Proteomes" id="UP001299409"/>
    </source>
</evidence>
<organism evidence="6 7">
    <name type="scientific">Intestinibacter bartlettii</name>
    <dbReference type="NCBI Taxonomy" id="261299"/>
    <lineage>
        <taxon>Bacteria</taxon>
        <taxon>Bacillati</taxon>
        <taxon>Bacillota</taxon>
        <taxon>Clostridia</taxon>
        <taxon>Peptostreptococcales</taxon>
        <taxon>Peptostreptococcaceae</taxon>
        <taxon>Intestinibacter</taxon>
    </lineage>
</organism>
<gene>
    <name evidence="6" type="ORF">LIP50_01640</name>
</gene>
<dbReference type="InterPro" id="IPR017261">
    <property type="entry name" value="DNA_mismatch_repair_MutS/MSH"/>
</dbReference>
<dbReference type="SMART" id="SM00534">
    <property type="entry name" value="MUTSac"/>
    <property type="match status" value="1"/>
</dbReference>
<keyword evidence="3" id="KW-0238">DNA-binding</keyword>
<dbReference type="InterPro" id="IPR045076">
    <property type="entry name" value="MutS"/>
</dbReference>
<keyword evidence="2" id="KW-0067">ATP-binding</keyword>
<sequence>MKIESYKTEKLKVEKDLNEMTKKSDLISWIRVALFILIMGLLSYGYFKKIDIFYVFVAVLTIIFFVIVKLHSDIELKIKYKKSKIQVYQKYIKRLNGTWYDFKDKGTEYLDENMPYLKDLDIFGEGSLYQYICSANTIYGKKSLVKHLKQNDYKLDYIIKHQEAVKELSNMQDFANEIETLSYLTKENKKKNINKEIKKFIEVCEDETPNQVKLNKILMIVLPAILIAVLALCLIGINRTFYFNVLKVVIIINLLLAFLNMQKSTSILLPIGDFYKNIKVYENIFKEIDKQDFESSYLKELKEGLNKDGGSLKAIKELKKIGSYIDLRQNFVANIILNAIVLWDFYCIDMFDKWKKSYGKNIRTYLEIVGEIEALISLTSITYVRDDYTFAKVNECDDLKPEIDFKNLKHPLIKIEDAVGNGITLKGQTCVITGSNMSGKTTFLRSIGINLVLSYAGGPALASEFKTSVMKVLTSIRVEDNVNKGISTFYAELLRIKDMTEYNKNKMPMICLIDEIFKGTNSADRIICATEAIKKLSQPWSITLVSTHDFELCNLENDDNINAVNYHFAEYYENGEIKFDYNIQDGRCVTTNAKMLLKMAGIVDEIE</sequence>
<feature type="transmembrane region" description="Helical" evidence="4">
    <location>
        <begin position="52"/>
        <end position="72"/>
    </location>
</feature>
<evidence type="ECO:0000256" key="4">
    <source>
        <dbReference type="SAM" id="Phobius"/>
    </source>
</evidence>
<evidence type="ECO:0000256" key="3">
    <source>
        <dbReference type="ARBA" id="ARBA00023125"/>
    </source>
</evidence>
<feature type="transmembrane region" description="Helical" evidence="4">
    <location>
        <begin position="26"/>
        <end position="46"/>
    </location>
</feature>
<dbReference type="InterPro" id="IPR027417">
    <property type="entry name" value="P-loop_NTPase"/>
</dbReference>
<dbReference type="PANTHER" id="PTHR11361">
    <property type="entry name" value="DNA MISMATCH REPAIR PROTEIN MUTS FAMILY MEMBER"/>
    <property type="match status" value="1"/>
</dbReference>
<evidence type="ECO:0000313" key="6">
    <source>
        <dbReference type="EMBL" id="MCB5444900.1"/>
    </source>
</evidence>
<dbReference type="Pfam" id="PF00488">
    <property type="entry name" value="MutS_V"/>
    <property type="match status" value="1"/>
</dbReference>